<feature type="region of interest" description="Disordered" evidence="1">
    <location>
        <begin position="1"/>
        <end position="23"/>
    </location>
</feature>
<evidence type="ECO:0000313" key="2">
    <source>
        <dbReference type="EMBL" id="EGF26082.1"/>
    </source>
</evidence>
<dbReference type="AlphaFoldDB" id="F2AWA0"/>
<feature type="compositionally biased region" description="Polar residues" evidence="1">
    <location>
        <begin position="1"/>
        <end position="11"/>
    </location>
</feature>
<evidence type="ECO:0000256" key="1">
    <source>
        <dbReference type="SAM" id="MobiDB-lite"/>
    </source>
</evidence>
<comment type="caution">
    <text evidence="2">The sequence shown here is derived from an EMBL/GenBank/DDBJ whole genome shotgun (WGS) entry which is preliminary data.</text>
</comment>
<accession>F2AWA0</accession>
<reference evidence="2 3" key="1">
    <citation type="journal article" date="2013" name="Mar. Genomics">
        <title>Expression of sulfatases in Rhodopirellula baltica and the diversity of sulfatases in the genus Rhodopirellula.</title>
        <authorList>
            <person name="Wegner C.E."/>
            <person name="Richter-Heitmann T."/>
            <person name="Klindworth A."/>
            <person name="Klockow C."/>
            <person name="Richter M."/>
            <person name="Achstetter T."/>
            <person name="Glockner F.O."/>
            <person name="Harder J."/>
        </authorList>
    </citation>
    <scope>NUCLEOTIDE SEQUENCE [LARGE SCALE GENOMIC DNA]</scope>
    <source>
        <strain evidence="2 3">WH47</strain>
    </source>
</reference>
<sequence length="55" mass="5911">MSVCPSATENPATPGANTDRPKRFRPLNMQLGFVTKSQLDFISSTLVKSATTIAL</sequence>
<organism evidence="2 3">
    <name type="scientific">Rhodopirellula baltica WH47</name>
    <dbReference type="NCBI Taxonomy" id="991778"/>
    <lineage>
        <taxon>Bacteria</taxon>
        <taxon>Pseudomonadati</taxon>
        <taxon>Planctomycetota</taxon>
        <taxon>Planctomycetia</taxon>
        <taxon>Pirellulales</taxon>
        <taxon>Pirellulaceae</taxon>
        <taxon>Rhodopirellula</taxon>
    </lineage>
</organism>
<proteinExistence type="predicted"/>
<dbReference type="Proteomes" id="UP000006222">
    <property type="component" value="Unassembled WGS sequence"/>
</dbReference>
<gene>
    <name evidence="2" type="ORF">RBWH47_05924</name>
</gene>
<dbReference type="EMBL" id="AFAR01000197">
    <property type="protein sequence ID" value="EGF26082.1"/>
    <property type="molecule type" value="Genomic_DNA"/>
</dbReference>
<name>F2AWA0_RHOBT</name>
<protein>
    <submittedName>
        <fullName evidence="2">Uncharacterized protein</fullName>
    </submittedName>
</protein>
<dbReference type="PATRIC" id="fig|991778.3.peg.4243"/>
<evidence type="ECO:0000313" key="3">
    <source>
        <dbReference type="Proteomes" id="UP000006222"/>
    </source>
</evidence>